<dbReference type="SUPFAM" id="SSF50630">
    <property type="entry name" value="Acid proteases"/>
    <property type="match status" value="1"/>
</dbReference>
<sequence length="440" mass="48703">MVQLQRVGAGSFSGGTDPSVADEWREQMDDLFQSLRCPDQFRVDLAVHNLSGDALQELDAEFSRLVVYAVRALVPESAQVRRFLLALRDDLRTRCRVRTYATRAELVEVAAGIEDDLRSQVVVVNPSVQPKHSQPHSVPSKGGKPASGQKRKYDAMQRSGSDGAGCFDCPQRGEQRLVTEQQAVIEQRAVTEKRADTRVCYHCRETGHIKPRCPKLQQMAVAAVNAGGQLGVQLGMSVGWFMSHVLFDSGATHCFITPECAESANIRGDPDERTGVVKVAGGKFLRVFGRVSDMDIQIAGESRPTDLIISLVELYDVILEMDWLHHHRVHLDCYIGRVVFERPEGKLAGKMIEKGCKAYLVTISMLESVGQSSVGAIRVVKEFEDVFQSLQGLPPSRSDPFTIELEPWTTPLSKAPYRMAPAEMAVLKKQLDDLLSKGKV</sequence>
<evidence type="ECO:0000256" key="2">
    <source>
        <dbReference type="SAM" id="MobiDB-lite"/>
    </source>
</evidence>
<dbReference type="Gene3D" id="4.10.60.10">
    <property type="entry name" value="Zinc finger, CCHC-type"/>
    <property type="match status" value="1"/>
</dbReference>
<dbReference type="Proteomes" id="UP000694864">
    <property type="component" value="Chromosome 9"/>
</dbReference>
<dbReference type="PANTHER" id="PTHR15503">
    <property type="entry name" value="LDOC1 RELATED"/>
    <property type="match status" value="1"/>
</dbReference>
<dbReference type="GeneID" id="104715263"/>
<dbReference type="InterPro" id="IPR021109">
    <property type="entry name" value="Peptidase_aspartic_dom_sf"/>
</dbReference>
<dbReference type="CDD" id="cd00303">
    <property type="entry name" value="retropepsin_like"/>
    <property type="match status" value="1"/>
</dbReference>
<evidence type="ECO:0000313" key="4">
    <source>
        <dbReference type="Proteomes" id="UP000694864"/>
    </source>
</evidence>
<feature type="region of interest" description="Disordered" evidence="2">
    <location>
        <begin position="1"/>
        <end position="20"/>
    </location>
</feature>
<dbReference type="InterPro" id="IPR043502">
    <property type="entry name" value="DNA/RNA_pol_sf"/>
</dbReference>
<evidence type="ECO:0000313" key="5">
    <source>
        <dbReference type="RefSeq" id="XP_010430985.1"/>
    </source>
</evidence>
<feature type="domain" description="CCHC-type" evidence="3">
    <location>
        <begin position="200"/>
        <end position="215"/>
    </location>
</feature>
<dbReference type="SUPFAM" id="SSF57756">
    <property type="entry name" value="Retrovirus zinc finger-like domains"/>
    <property type="match status" value="1"/>
</dbReference>
<keyword evidence="1" id="KW-0479">Metal-binding</keyword>
<dbReference type="SUPFAM" id="SSF56672">
    <property type="entry name" value="DNA/RNA polymerases"/>
    <property type="match status" value="1"/>
</dbReference>
<keyword evidence="1" id="KW-0863">Zinc-finger</keyword>
<dbReference type="Gene3D" id="2.40.70.10">
    <property type="entry name" value="Acid Proteases"/>
    <property type="match status" value="1"/>
</dbReference>
<protein>
    <submittedName>
        <fullName evidence="5">Uncharacterized protein LOC104715263</fullName>
    </submittedName>
</protein>
<keyword evidence="4" id="KW-1185">Reference proteome</keyword>
<evidence type="ECO:0000259" key="3">
    <source>
        <dbReference type="PROSITE" id="PS50158"/>
    </source>
</evidence>
<dbReference type="InterPro" id="IPR036875">
    <property type="entry name" value="Znf_CCHC_sf"/>
</dbReference>
<name>A0ABM0TT77_CAMSA</name>
<accession>A0ABM0TT77</accession>
<organism evidence="4 5">
    <name type="scientific">Camelina sativa</name>
    <name type="common">False flax</name>
    <name type="synonym">Myagrum sativum</name>
    <dbReference type="NCBI Taxonomy" id="90675"/>
    <lineage>
        <taxon>Eukaryota</taxon>
        <taxon>Viridiplantae</taxon>
        <taxon>Streptophyta</taxon>
        <taxon>Embryophyta</taxon>
        <taxon>Tracheophyta</taxon>
        <taxon>Spermatophyta</taxon>
        <taxon>Magnoliopsida</taxon>
        <taxon>eudicotyledons</taxon>
        <taxon>Gunneridae</taxon>
        <taxon>Pentapetalae</taxon>
        <taxon>rosids</taxon>
        <taxon>malvids</taxon>
        <taxon>Brassicales</taxon>
        <taxon>Brassicaceae</taxon>
        <taxon>Camelineae</taxon>
        <taxon>Camelina</taxon>
    </lineage>
</organism>
<feature type="region of interest" description="Disordered" evidence="2">
    <location>
        <begin position="127"/>
        <end position="161"/>
    </location>
</feature>
<dbReference type="Pfam" id="PF08284">
    <property type="entry name" value="RVP_2"/>
    <property type="match status" value="1"/>
</dbReference>
<dbReference type="InterPro" id="IPR032567">
    <property type="entry name" value="RTL1-rel"/>
</dbReference>
<gene>
    <name evidence="5" type="primary">LOC104715263</name>
</gene>
<reference evidence="4" key="1">
    <citation type="journal article" date="2014" name="Nat. Commun.">
        <title>The emerging biofuel crop Camelina sativa retains a highly undifferentiated hexaploid genome structure.</title>
        <authorList>
            <person name="Kagale S."/>
            <person name="Koh C."/>
            <person name="Nixon J."/>
            <person name="Bollina V."/>
            <person name="Clarke W.E."/>
            <person name="Tuteja R."/>
            <person name="Spillane C."/>
            <person name="Robinson S.J."/>
            <person name="Links M.G."/>
            <person name="Clarke C."/>
            <person name="Higgins E.E."/>
            <person name="Huebert T."/>
            <person name="Sharpe A.G."/>
            <person name="Parkin I.A."/>
        </authorList>
    </citation>
    <scope>NUCLEOTIDE SEQUENCE [LARGE SCALE GENOMIC DNA]</scope>
    <source>
        <strain evidence="4">cv. DH55</strain>
    </source>
</reference>
<proteinExistence type="predicted"/>
<reference evidence="5" key="2">
    <citation type="submission" date="2025-08" db="UniProtKB">
        <authorList>
            <consortium name="RefSeq"/>
        </authorList>
    </citation>
    <scope>IDENTIFICATION</scope>
    <source>
        <tissue evidence="5">Leaf</tissue>
    </source>
</reference>
<evidence type="ECO:0000256" key="1">
    <source>
        <dbReference type="PROSITE-ProRule" id="PRU00047"/>
    </source>
</evidence>
<keyword evidence="1" id="KW-0862">Zinc</keyword>
<dbReference type="InterPro" id="IPR001878">
    <property type="entry name" value="Znf_CCHC"/>
</dbReference>
<dbReference type="RefSeq" id="XP_010430985.1">
    <property type="nucleotide sequence ID" value="XM_010432683.1"/>
</dbReference>
<dbReference type="PANTHER" id="PTHR15503:SF42">
    <property type="entry name" value="ZINC FINGER, CCHC-TYPE, RETROTRANSPOSON GAG DOMAIN, ASPARTIC PEPTIDASE DOMAIN PROTEIN-RELATED"/>
    <property type="match status" value="1"/>
</dbReference>
<dbReference type="PROSITE" id="PS50158">
    <property type="entry name" value="ZF_CCHC"/>
    <property type="match status" value="1"/>
</dbReference>